<dbReference type="InterPro" id="IPR006089">
    <property type="entry name" value="Acyl-CoA_DH_CS"/>
</dbReference>
<dbReference type="InterPro" id="IPR013786">
    <property type="entry name" value="AcylCoA_DH/ox_N"/>
</dbReference>
<comment type="caution">
    <text evidence="15">The sequence shown here is derived from an EMBL/GenBank/DDBJ whole genome shotgun (WGS) entry which is preliminary data.</text>
</comment>
<evidence type="ECO:0000256" key="1">
    <source>
        <dbReference type="ARBA" id="ARBA00001974"/>
    </source>
</evidence>
<dbReference type="InterPro" id="IPR037069">
    <property type="entry name" value="AcylCoA_DH/ox_N_sf"/>
</dbReference>
<evidence type="ECO:0000256" key="3">
    <source>
        <dbReference type="ARBA" id="ARBA00009347"/>
    </source>
</evidence>
<evidence type="ECO:0000256" key="8">
    <source>
        <dbReference type="ARBA" id="ARBA00049552"/>
    </source>
</evidence>
<dbReference type="EMBL" id="CAJZBQ010000009">
    <property type="protein sequence ID" value="CAG9312825.1"/>
    <property type="molecule type" value="Genomic_DNA"/>
</dbReference>
<dbReference type="Gene3D" id="1.10.540.10">
    <property type="entry name" value="Acyl-CoA dehydrogenase/oxidase, N-terminal domain"/>
    <property type="match status" value="1"/>
</dbReference>
<evidence type="ECO:0000256" key="11">
    <source>
        <dbReference type="RuleBase" id="RU362125"/>
    </source>
</evidence>
<gene>
    <name evidence="15" type="ORF">BSTOLATCC_MIC7617</name>
</gene>
<dbReference type="PANTHER" id="PTHR43831:SF1">
    <property type="entry name" value="ISOBUTYRYL-COA DEHYDROGENASE, MITOCHONDRIAL"/>
    <property type="match status" value="1"/>
</dbReference>
<sequence>MLSKSTISIKRSVSSIINGNWNLTSEQLAIQETALRFSKSEIAPYANEWDEKGYFPRDVIKKSADLGFGGLYCRHEFGGIGCNRLEASLVFEALATGCVGTTAYMTVHNMCAWVIDHFGSVAQKKKWLPELFQFEKFASYCLTEPQSGSDAASLQTVAKVEGDYFILNGSKMFITGGDASDLYLVMCRTGPKEISCIAVESPTQGLSFGRRELKLGWNSHPTQLVSFDNVKVPKENLIGGMGTGFKIAMQALDGGRINISSCALGGAWFALAKAQEYMQERMQFGKKLVDHQYLRFKMAEALTKLTGSRIMVRHAAELLDNHNPARITMGPMAKLFSTDNCFDVANMALQMHGGYGVMRSYGVERAFRDLRILQIVEGTNEIMRLVIAREMFKDQDNQS</sequence>
<keyword evidence="5 11" id="KW-0285">Flavoprotein</keyword>
<feature type="domain" description="Acyl-CoA dehydrogenase/oxidase N-terminal" evidence="14">
    <location>
        <begin position="24"/>
        <end position="133"/>
    </location>
</feature>
<dbReference type="InterPro" id="IPR009075">
    <property type="entry name" value="AcylCo_DH/oxidase_C"/>
</dbReference>
<evidence type="ECO:0000259" key="14">
    <source>
        <dbReference type="Pfam" id="PF02771"/>
    </source>
</evidence>
<proteinExistence type="inferred from homology"/>
<evidence type="ECO:0000313" key="16">
    <source>
        <dbReference type="Proteomes" id="UP001162131"/>
    </source>
</evidence>
<dbReference type="FunFam" id="2.40.110.10:FF:000001">
    <property type="entry name" value="Acyl-CoA dehydrogenase, mitochondrial"/>
    <property type="match status" value="1"/>
</dbReference>
<dbReference type="InterPro" id="IPR036250">
    <property type="entry name" value="AcylCo_DH-like_C"/>
</dbReference>
<evidence type="ECO:0000256" key="5">
    <source>
        <dbReference type="ARBA" id="ARBA00022630"/>
    </source>
</evidence>
<dbReference type="PIRSF" id="PIRSF016578">
    <property type="entry name" value="HsaA"/>
    <property type="match status" value="1"/>
</dbReference>
<evidence type="ECO:0000256" key="7">
    <source>
        <dbReference type="ARBA" id="ARBA00023002"/>
    </source>
</evidence>
<name>A0AAU9IG99_9CILI</name>
<dbReference type="GO" id="GO:0005739">
    <property type="term" value="C:mitochondrion"/>
    <property type="evidence" value="ECO:0007669"/>
    <property type="project" value="TreeGrafter"/>
</dbReference>
<dbReference type="Gene3D" id="1.20.140.10">
    <property type="entry name" value="Butyryl-CoA Dehydrogenase, subunit A, domain 3"/>
    <property type="match status" value="1"/>
</dbReference>
<protein>
    <recommendedName>
        <fullName evidence="10">Isobutyryl-CoA dehydrogenase, mitochondrial</fullName>
    </recommendedName>
</protein>
<evidence type="ECO:0000256" key="10">
    <source>
        <dbReference type="ARBA" id="ARBA00071686"/>
    </source>
</evidence>
<comment type="catalytic activity">
    <reaction evidence="8">
        <text>(2S)-2-methylbutanoyl-CoA + oxidized [electron-transfer flavoprotein] + H(+) = (2E)-2-methylbut-2-enoyl-CoA + reduced [electron-transfer flavoprotein]</text>
        <dbReference type="Rhea" id="RHEA:48256"/>
        <dbReference type="Rhea" id="RHEA-COMP:10685"/>
        <dbReference type="Rhea" id="RHEA-COMP:10686"/>
        <dbReference type="ChEBI" id="CHEBI:15378"/>
        <dbReference type="ChEBI" id="CHEBI:57337"/>
        <dbReference type="ChEBI" id="CHEBI:57692"/>
        <dbReference type="ChEBI" id="CHEBI:58307"/>
        <dbReference type="ChEBI" id="CHEBI:88166"/>
    </reaction>
    <physiologicalReaction direction="left-to-right" evidence="8">
        <dbReference type="Rhea" id="RHEA:48257"/>
    </physiologicalReaction>
</comment>
<dbReference type="InterPro" id="IPR009100">
    <property type="entry name" value="AcylCoA_DH/oxidase_NM_dom_sf"/>
</dbReference>
<dbReference type="AlphaFoldDB" id="A0AAU9IG99"/>
<dbReference type="Pfam" id="PF02770">
    <property type="entry name" value="Acyl-CoA_dh_M"/>
    <property type="match status" value="1"/>
</dbReference>
<dbReference type="SUPFAM" id="SSF47203">
    <property type="entry name" value="Acyl-CoA dehydrogenase C-terminal domain-like"/>
    <property type="match status" value="1"/>
</dbReference>
<dbReference type="PROSITE" id="PS00072">
    <property type="entry name" value="ACYL_COA_DH_1"/>
    <property type="match status" value="1"/>
</dbReference>
<comment type="pathway">
    <text evidence="2">Amino-acid degradation; L-valine degradation.</text>
</comment>
<dbReference type="GO" id="GO:0003995">
    <property type="term" value="F:acyl-CoA dehydrogenase activity"/>
    <property type="evidence" value="ECO:0007669"/>
    <property type="project" value="InterPro"/>
</dbReference>
<dbReference type="InterPro" id="IPR052547">
    <property type="entry name" value="Mito_Isobutyryl-CoADH"/>
</dbReference>
<dbReference type="Pfam" id="PF02771">
    <property type="entry name" value="Acyl-CoA_dh_N"/>
    <property type="match status" value="1"/>
</dbReference>
<organism evidence="15 16">
    <name type="scientific">Blepharisma stoltei</name>
    <dbReference type="NCBI Taxonomy" id="1481888"/>
    <lineage>
        <taxon>Eukaryota</taxon>
        <taxon>Sar</taxon>
        <taxon>Alveolata</taxon>
        <taxon>Ciliophora</taxon>
        <taxon>Postciliodesmatophora</taxon>
        <taxon>Heterotrichea</taxon>
        <taxon>Heterotrichida</taxon>
        <taxon>Blepharismidae</taxon>
        <taxon>Blepharisma</taxon>
    </lineage>
</organism>
<dbReference type="SUPFAM" id="SSF56645">
    <property type="entry name" value="Acyl-CoA dehydrogenase NM domain-like"/>
    <property type="match status" value="1"/>
</dbReference>
<keyword evidence="4" id="KW-0101">Branched-chain amino acid catabolism</keyword>
<dbReference type="FunFam" id="1.20.140.10:FF:000001">
    <property type="entry name" value="Acyl-CoA dehydrogenase"/>
    <property type="match status" value="1"/>
</dbReference>
<dbReference type="GO" id="GO:0009083">
    <property type="term" value="P:branched-chain amino acid catabolic process"/>
    <property type="evidence" value="ECO:0007669"/>
    <property type="project" value="UniProtKB-KW"/>
</dbReference>
<evidence type="ECO:0000259" key="12">
    <source>
        <dbReference type="Pfam" id="PF00441"/>
    </source>
</evidence>
<dbReference type="PANTHER" id="PTHR43831">
    <property type="entry name" value="ISOBUTYRYL-COA DEHYDROGENASE"/>
    <property type="match status" value="1"/>
</dbReference>
<dbReference type="Proteomes" id="UP001162131">
    <property type="component" value="Unassembled WGS sequence"/>
</dbReference>
<dbReference type="Gene3D" id="2.40.110.10">
    <property type="entry name" value="Butyryl-CoA Dehydrogenase, subunit A, domain 2"/>
    <property type="match status" value="1"/>
</dbReference>
<evidence type="ECO:0000256" key="4">
    <source>
        <dbReference type="ARBA" id="ARBA00022456"/>
    </source>
</evidence>
<evidence type="ECO:0000256" key="6">
    <source>
        <dbReference type="ARBA" id="ARBA00022827"/>
    </source>
</evidence>
<comment type="catalytic activity">
    <reaction evidence="9">
        <text>propanoyl-CoA + oxidized [electron-transfer flavoprotein] + H(+) = acryloyl-CoA + reduced [electron-transfer flavoprotein]</text>
        <dbReference type="Rhea" id="RHEA:31287"/>
        <dbReference type="Rhea" id="RHEA-COMP:10685"/>
        <dbReference type="Rhea" id="RHEA-COMP:10686"/>
        <dbReference type="ChEBI" id="CHEBI:15378"/>
        <dbReference type="ChEBI" id="CHEBI:57367"/>
        <dbReference type="ChEBI" id="CHEBI:57392"/>
        <dbReference type="ChEBI" id="CHEBI:57692"/>
        <dbReference type="ChEBI" id="CHEBI:58307"/>
    </reaction>
    <physiologicalReaction direction="left-to-right" evidence="9">
        <dbReference type="Rhea" id="RHEA:31288"/>
    </physiologicalReaction>
</comment>
<keyword evidence="16" id="KW-1185">Reference proteome</keyword>
<dbReference type="InterPro" id="IPR046373">
    <property type="entry name" value="Acyl-CoA_Oxase/DH_mid-dom_sf"/>
</dbReference>
<dbReference type="GO" id="GO:0050660">
    <property type="term" value="F:flavin adenine dinucleotide binding"/>
    <property type="evidence" value="ECO:0007669"/>
    <property type="project" value="InterPro"/>
</dbReference>
<comment type="similarity">
    <text evidence="3 11">Belongs to the acyl-CoA dehydrogenase family.</text>
</comment>
<dbReference type="InterPro" id="IPR006091">
    <property type="entry name" value="Acyl-CoA_Oxase/DH_mid-dom"/>
</dbReference>
<accession>A0AAU9IG99</accession>
<feature type="domain" description="Acyl-CoA dehydrogenase/oxidase C-terminal" evidence="12">
    <location>
        <begin position="242"/>
        <end position="391"/>
    </location>
</feature>
<feature type="domain" description="Acyl-CoA oxidase/dehydrogenase middle" evidence="13">
    <location>
        <begin position="140"/>
        <end position="230"/>
    </location>
</feature>
<reference evidence="15" key="1">
    <citation type="submission" date="2021-09" db="EMBL/GenBank/DDBJ databases">
        <authorList>
            <consortium name="AG Swart"/>
            <person name="Singh M."/>
            <person name="Singh A."/>
            <person name="Seah K."/>
            <person name="Emmerich C."/>
        </authorList>
    </citation>
    <scope>NUCLEOTIDE SEQUENCE</scope>
    <source>
        <strain evidence="15">ATCC30299</strain>
    </source>
</reference>
<evidence type="ECO:0000256" key="9">
    <source>
        <dbReference type="ARBA" id="ARBA00050268"/>
    </source>
</evidence>
<keyword evidence="7 11" id="KW-0560">Oxidoreductase</keyword>
<evidence type="ECO:0000259" key="13">
    <source>
        <dbReference type="Pfam" id="PF02770"/>
    </source>
</evidence>
<evidence type="ECO:0000256" key="2">
    <source>
        <dbReference type="ARBA" id="ARBA00005109"/>
    </source>
</evidence>
<dbReference type="Pfam" id="PF00441">
    <property type="entry name" value="Acyl-CoA_dh_1"/>
    <property type="match status" value="1"/>
</dbReference>
<comment type="cofactor">
    <cofactor evidence="1 11">
        <name>FAD</name>
        <dbReference type="ChEBI" id="CHEBI:57692"/>
    </cofactor>
</comment>
<evidence type="ECO:0000313" key="15">
    <source>
        <dbReference type="EMBL" id="CAG9312825.1"/>
    </source>
</evidence>
<keyword evidence="6 11" id="KW-0274">FAD</keyword>